<sequence length="108" mass="11648">MTDSRTATRSPSAVTEERPGPAGLRAPTITAASGGPQPVVAPSGYHRGEALLLALKRSCWGFGLQAESERRHMELITCAAKRRLQTHSVVYIHMHKHFSDGLCPGDTV</sequence>
<feature type="compositionally biased region" description="Polar residues" evidence="1">
    <location>
        <begin position="1"/>
        <end position="13"/>
    </location>
</feature>
<dbReference type="AlphaFoldDB" id="A0A4Z2HU51"/>
<accession>A0A4Z2HU51</accession>
<dbReference type="EMBL" id="SRLO01000176">
    <property type="protein sequence ID" value="TNN69366.1"/>
    <property type="molecule type" value="Genomic_DNA"/>
</dbReference>
<protein>
    <submittedName>
        <fullName evidence="2">Uncharacterized protein</fullName>
    </submittedName>
</protein>
<evidence type="ECO:0000313" key="3">
    <source>
        <dbReference type="Proteomes" id="UP000314294"/>
    </source>
</evidence>
<name>A0A4Z2HU51_9TELE</name>
<evidence type="ECO:0000256" key="1">
    <source>
        <dbReference type="SAM" id="MobiDB-lite"/>
    </source>
</evidence>
<keyword evidence="3" id="KW-1185">Reference proteome</keyword>
<proteinExistence type="predicted"/>
<feature type="region of interest" description="Disordered" evidence="1">
    <location>
        <begin position="1"/>
        <end position="41"/>
    </location>
</feature>
<gene>
    <name evidence="2" type="ORF">EYF80_020367</name>
</gene>
<comment type="caution">
    <text evidence="2">The sequence shown here is derived from an EMBL/GenBank/DDBJ whole genome shotgun (WGS) entry which is preliminary data.</text>
</comment>
<organism evidence="2 3">
    <name type="scientific">Liparis tanakae</name>
    <name type="common">Tanaka's snailfish</name>
    <dbReference type="NCBI Taxonomy" id="230148"/>
    <lineage>
        <taxon>Eukaryota</taxon>
        <taxon>Metazoa</taxon>
        <taxon>Chordata</taxon>
        <taxon>Craniata</taxon>
        <taxon>Vertebrata</taxon>
        <taxon>Euteleostomi</taxon>
        <taxon>Actinopterygii</taxon>
        <taxon>Neopterygii</taxon>
        <taxon>Teleostei</taxon>
        <taxon>Neoteleostei</taxon>
        <taxon>Acanthomorphata</taxon>
        <taxon>Eupercaria</taxon>
        <taxon>Perciformes</taxon>
        <taxon>Cottioidei</taxon>
        <taxon>Cottales</taxon>
        <taxon>Liparidae</taxon>
        <taxon>Liparis</taxon>
    </lineage>
</organism>
<dbReference type="Proteomes" id="UP000314294">
    <property type="component" value="Unassembled WGS sequence"/>
</dbReference>
<reference evidence="2 3" key="1">
    <citation type="submission" date="2019-03" db="EMBL/GenBank/DDBJ databases">
        <title>First draft genome of Liparis tanakae, snailfish: a comprehensive survey of snailfish specific genes.</title>
        <authorList>
            <person name="Kim W."/>
            <person name="Song I."/>
            <person name="Jeong J.-H."/>
            <person name="Kim D."/>
            <person name="Kim S."/>
            <person name="Ryu S."/>
            <person name="Song J.Y."/>
            <person name="Lee S.K."/>
        </authorList>
    </citation>
    <scope>NUCLEOTIDE SEQUENCE [LARGE SCALE GENOMIC DNA]</scope>
    <source>
        <tissue evidence="2">Muscle</tissue>
    </source>
</reference>
<evidence type="ECO:0000313" key="2">
    <source>
        <dbReference type="EMBL" id="TNN69366.1"/>
    </source>
</evidence>